<feature type="active site" evidence="7">
    <location>
        <position position="371"/>
    </location>
</feature>
<sequence length="421" mass="45246">MSAAAAVRWTIRQIGNKGDGIAGDEAGNTAFIPFTLPGETVSAAVTNGRGESIAILQPSSERVEPPCPHFGDCGGCALQHWERRAYSTWKREKLVDALKSRGIDIEVAPLIDCPEQARRRVTFGVRRTEAGLLLGFHAALSNRIVPIETCIIADPAIVASLPALRLLGEAVATGTAPFSMTVTTTETGLDVALSGLSAPDEKVRHAVVALALELRFARVSWNGEILVEPVKPDIVFGTAKVTPPPGAFLQAVPSAEEAMASLVVEHVKGAKMVADLFAGCGTFALRMARKANVHAVEGEAAPLAALQSGFRFGEKLRQVTVEKRDLFDRPLTWKELKSFDAVVFDPPRAGAEDQCRQLAKSDVPRLAAVSCNPVTLARDLSILLDGGYTLKSITPIDQFLWSPHLEVLALLEKPGKSRRRR</sequence>
<evidence type="ECO:0000256" key="4">
    <source>
        <dbReference type="ARBA" id="ARBA00022691"/>
    </source>
</evidence>
<gene>
    <name evidence="8" type="ORF">D8780_03730</name>
</gene>
<dbReference type="PROSITE" id="PS01230">
    <property type="entry name" value="TRMA_1"/>
    <property type="match status" value="1"/>
</dbReference>
<dbReference type="Gene3D" id="3.40.50.150">
    <property type="entry name" value="Vaccinia Virus protein VP39"/>
    <property type="match status" value="1"/>
</dbReference>
<feature type="binding site" evidence="6">
    <location>
        <position position="297"/>
    </location>
    <ligand>
        <name>S-adenosyl-L-methionine</name>
        <dbReference type="ChEBI" id="CHEBI:59789"/>
    </ligand>
</feature>
<protein>
    <submittedName>
        <fullName evidence="8">Class I SAM-dependent RNA methyltransferase</fullName>
    </submittedName>
</protein>
<feature type="binding site" evidence="6">
    <location>
        <position position="277"/>
    </location>
    <ligand>
        <name>S-adenosyl-L-methionine</name>
        <dbReference type="ChEBI" id="CHEBI:59789"/>
    </ligand>
</feature>
<evidence type="ECO:0000313" key="9">
    <source>
        <dbReference type="Proteomes" id="UP000281094"/>
    </source>
</evidence>
<keyword evidence="1" id="KW-0479">Metal-binding</keyword>
<evidence type="ECO:0000256" key="7">
    <source>
        <dbReference type="PROSITE-ProRule" id="PRU10015"/>
    </source>
</evidence>
<dbReference type="PANTHER" id="PTHR11061:SF49">
    <property type="entry name" value="23S RRNA (URACIL(1939)-C(5))-METHYLTRANSFERASE RLMD"/>
    <property type="match status" value="1"/>
</dbReference>
<dbReference type="SUPFAM" id="SSF53335">
    <property type="entry name" value="S-adenosyl-L-methionine-dependent methyltransferases"/>
    <property type="match status" value="1"/>
</dbReference>
<dbReference type="Gene3D" id="2.40.50.1070">
    <property type="match status" value="1"/>
</dbReference>
<evidence type="ECO:0000256" key="5">
    <source>
        <dbReference type="ARBA" id="ARBA00023014"/>
    </source>
</evidence>
<dbReference type="GO" id="GO:0051539">
    <property type="term" value="F:4 iron, 4 sulfur cluster binding"/>
    <property type="evidence" value="ECO:0007669"/>
    <property type="project" value="UniProtKB-KW"/>
</dbReference>
<dbReference type="PROSITE" id="PS51687">
    <property type="entry name" value="SAM_MT_RNA_M5U"/>
    <property type="match status" value="1"/>
</dbReference>
<dbReference type="InterPro" id="IPR029063">
    <property type="entry name" value="SAM-dependent_MTases_sf"/>
</dbReference>
<keyword evidence="5" id="KW-0411">Iron-sulfur</keyword>
<organism evidence="8 9">
    <name type="scientific">Notoacmeibacter ruber</name>
    <dbReference type="NCBI Taxonomy" id="2670375"/>
    <lineage>
        <taxon>Bacteria</taxon>
        <taxon>Pseudomonadati</taxon>
        <taxon>Pseudomonadota</taxon>
        <taxon>Alphaproteobacteria</taxon>
        <taxon>Hyphomicrobiales</taxon>
        <taxon>Notoacmeibacteraceae</taxon>
        <taxon>Notoacmeibacter</taxon>
    </lineage>
</organism>
<accession>A0A3L7J9M5</accession>
<dbReference type="Pfam" id="PF05958">
    <property type="entry name" value="tRNA_U5-meth_tr"/>
    <property type="match status" value="1"/>
</dbReference>
<comment type="similarity">
    <text evidence="6">Belongs to the class I-like SAM-binding methyltransferase superfamily. RNA M5U methyltransferase family.</text>
</comment>
<dbReference type="RefSeq" id="WP_121644415.1">
    <property type="nucleotide sequence ID" value="NZ_RCWN01000001.1"/>
</dbReference>
<reference evidence="8 9" key="1">
    <citation type="submission" date="2018-10" db="EMBL/GenBank/DDBJ databases">
        <title>Notoacmeibacter sp. M2BS9Y-3-1, whole genome shotgun sequence.</title>
        <authorList>
            <person name="Tuo L."/>
        </authorList>
    </citation>
    <scope>NUCLEOTIDE SEQUENCE [LARGE SCALE GENOMIC DNA]</scope>
    <source>
        <strain evidence="8 9">M2BS9Y-3-1</strain>
    </source>
</reference>
<keyword evidence="9" id="KW-1185">Reference proteome</keyword>
<evidence type="ECO:0000256" key="3">
    <source>
        <dbReference type="ARBA" id="ARBA00022679"/>
    </source>
</evidence>
<name>A0A3L7J9M5_9HYPH</name>
<evidence type="ECO:0000256" key="1">
    <source>
        <dbReference type="ARBA" id="ARBA00022485"/>
    </source>
</evidence>
<evidence type="ECO:0000256" key="2">
    <source>
        <dbReference type="ARBA" id="ARBA00022603"/>
    </source>
</evidence>
<dbReference type="CDD" id="cd02440">
    <property type="entry name" value="AdoMet_MTases"/>
    <property type="match status" value="1"/>
</dbReference>
<dbReference type="Gene3D" id="2.40.50.140">
    <property type="entry name" value="Nucleic acid-binding proteins"/>
    <property type="match status" value="1"/>
</dbReference>
<dbReference type="AlphaFoldDB" id="A0A3L7J9M5"/>
<keyword evidence="2 6" id="KW-0489">Methyltransferase</keyword>
<dbReference type="Proteomes" id="UP000281094">
    <property type="component" value="Unassembled WGS sequence"/>
</dbReference>
<feature type="active site" description="Nucleophile" evidence="6">
    <location>
        <position position="371"/>
    </location>
</feature>
<dbReference type="InterPro" id="IPR030390">
    <property type="entry name" value="MeTrfase_TrmA_AS"/>
</dbReference>
<evidence type="ECO:0000256" key="6">
    <source>
        <dbReference type="PROSITE-ProRule" id="PRU01024"/>
    </source>
</evidence>
<keyword evidence="4 6" id="KW-0949">S-adenosyl-L-methionine</keyword>
<feature type="binding site" evidence="6">
    <location>
        <position position="250"/>
    </location>
    <ligand>
        <name>S-adenosyl-L-methionine</name>
        <dbReference type="ChEBI" id="CHEBI:59789"/>
    </ligand>
</feature>
<dbReference type="InterPro" id="IPR012340">
    <property type="entry name" value="NA-bd_OB-fold"/>
</dbReference>
<keyword evidence="1" id="KW-0004">4Fe-4S</keyword>
<dbReference type="PANTHER" id="PTHR11061">
    <property type="entry name" value="RNA M5U METHYLTRANSFERASE"/>
    <property type="match status" value="1"/>
</dbReference>
<dbReference type="EMBL" id="RCWN01000001">
    <property type="protein sequence ID" value="RLQ87447.1"/>
    <property type="molecule type" value="Genomic_DNA"/>
</dbReference>
<keyword evidence="1" id="KW-0408">Iron</keyword>
<keyword evidence="3 6" id="KW-0808">Transferase</keyword>
<feature type="binding site" evidence="6">
    <location>
        <position position="345"/>
    </location>
    <ligand>
        <name>S-adenosyl-L-methionine</name>
        <dbReference type="ChEBI" id="CHEBI:59789"/>
    </ligand>
</feature>
<comment type="caution">
    <text evidence="8">The sequence shown here is derived from an EMBL/GenBank/DDBJ whole genome shotgun (WGS) entry which is preliminary data.</text>
</comment>
<proteinExistence type="inferred from homology"/>
<dbReference type="GO" id="GO:0070475">
    <property type="term" value="P:rRNA base methylation"/>
    <property type="evidence" value="ECO:0007669"/>
    <property type="project" value="TreeGrafter"/>
</dbReference>
<evidence type="ECO:0000313" key="8">
    <source>
        <dbReference type="EMBL" id="RLQ87447.1"/>
    </source>
</evidence>
<dbReference type="GO" id="GO:0070041">
    <property type="term" value="F:rRNA (uridine-C5-)-methyltransferase activity"/>
    <property type="evidence" value="ECO:0007669"/>
    <property type="project" value="TreeGrafter"/>
</dbReference>
<dbReference type="InterPro" id="IPR010280">
    <property type="entry name" value="U5_MeTrfase_fam"/>
</dbReference>